<dbReference type="CDD" id="cd17039">
    <property type="entry name" value="Ubl_ubiquitin_like"/>
    <property type="match status" value="1"/>
</dbReference>
<dbReference type="SMART" id="SM00213">
    <property type="entry name" value="UBQ"/>
    <property type="match status" value="1"/>
</dbReference>
<keyword evidence="5" id="KW-1185">Reference proteome</keyword>
<proteinExistence type="predicted"/>
<dbReference type="EMBL" id="CATOUU010000718">
    <property type="protein sequence ID" value="CAI9943812.1"/>
    <property type="molecule type" value="Genomic_DNA"/>
</dbReference>
<feature type="domain" description="Ubiquitin-like" evidence="2">
    <location>
        <begin position="26"/>
        <end position="98"/>
    </location>
</feature>
<evidence type="ECO:0000313" key="5">
    <source>
        <dbReference type="Proteomes" id="UP001642409"/>
    </source>
</evidence>
<dbReference type="PRINTS" id="PR00348">
    <property type="entry name" value="UBIQUITIN"/>
</dbReference>
<feature type="region of interest" description="Disordered" evidence="1">
    <location>
        <begin position="1"/>
        <end position="21"/>
    </location>
</feature>
<evidence type="ECO:0000259" key="2">
    <source>
        <dbReference type="PROSITE" id="PS50053"/>
    </source>
</evidence>
<sequence length="98" mass="11079">MGCAQPTQSDTVKVDETNTTEQNNNPKIYIGMISRKVITLDYISTDTGLQLKQKVFEKEQIPCEKQIISFASRMLDDTLTLAEQSIVQDNTLKLVLKK</sequence>
<evidence type="ECO:0000256" key="1">
    <source>
        <dbReference type="SAM" id="MobiDB-lite"/>
    </source>
</evidence>
<dbReference type="Pfam" id="PF00240">
    <property type="entry name" value="ubiquitin"/>
    <property type="match status" value="1"/>
</dbReference>
<dbReference type="AlphaFoldDB" id="A0AA86UAM9"/>
<name>A0AA86UAM9_9EUKA</name>
<reference evidence="3" key="1">
    <citation type="submission" date="2023-06" db="EMBL/GenBank/DDBJ databases">
        <authorList>
            <person name="Kurt Z."/>
        </authorList>
    </citation>
    <scope>NUCLEOTIDE SEQUENCE</scope>
</reference>
<gene>
    <name evidence="3" type="ORF">HINF_LOCUS31457</name>
    <name evidence="4" type="ORF">HINF_LOCUS41674</name>
</gene>
<evidence type="ECO:0000313" key="4">
    <source>
        <dbReference type="EMBL" id="CAL6046325.1"/>
    </source>
</evidence>
<dbReference type="Proteomes" id="UP001642409">
    <property type="component" value="Unassembled WGS sequence"/>
</dbReference>
<comment type="caution">
    <text evidence="3">The sequence shown here is derived from an EMBL/GenBank/DDBJ whole genome shotgun (WGS) entry which is preliminary data.</text>
</comment>
<organism evidence="3">
    <name type="scientific">Hexamita inflata</name>
    <dbReference type="NCBI Taxonomy" id="28002"/>
    <lineage>
        <taxon>Eukaryota</taxon>
        <taxon>Metamonada</taxon>
        <taxon>Diplomonadida</taxon>
        <taxon>Hexamitidae</taxon>
        <taxon>Hexamitinae</taxon>
        <taxon>Hexamita</taxon>
    </lineage>
</organism>
<accession>A0AA86UAM9</accession>
<protein>
    <submittedName>
        <fullName evidence="3">Ubiquitin</fullName>
    </submittedName>
</protein>
<dbReference type="PROSITE" id="PS50053">
    <property type="entry name" value="UBIQUITIN_2"/>
    <property type="match status" value="1"/>
</dbReference>
<reference evidence="4 5" key="2">
    <citation type="submission" date="2024-07" db="EMBL/GenBank/DDBJ databases">
        <authorList>
            <person name="Akdeniz Z."/>
        </authorList>
    </citation>
    <scope>NUCLEOTIDE SEQUENCE [LARGE SCALE GENOMIC DNA]</scope>
</reference>
<dbReference type="Gene3D" id="3.10.20.90">
    <property type="entry name" value="Phosphatidylinositol 3-kinase Catalytic Subunit, Chain A, domain 1"/>
    <property type="match status" value="1"/>
</dbReference>
<dbReference type="SUPFAM" id="SSF54236">
    <property type="entry name" value="Ubiquitin-like"/>
    <property type="match status" value="1"/>
</dbReference>
<dbReference type="InterPro" id="IPR000626">
    <property type="entry name" value="Ubiquitin-like_dom"/>
</dbReference>
<dbReference type="InterPro" id="IPR029071">
    <property type="entry name" value="Ubiquitin-like_domsf"/>
</dbReference>
<dbReference type="InterPro" id="IPR019956">
    <property type="entry name" value="Ubiquitin_dom"/>
</dbReference>
<dbReference type="EMBL" id="CAXDID020000167">
    <property type="protein sequence ID" value="CAL6046325.1"/>
    <property type="molecule type" value="Genomic_DNA"/>
</dbReference>
<evidence type="ECO:0000313" key="3">
    <source>
        <dbReference type="EMBL" id="CAI9943812.1"/>
    </source>
</evidence>